<name>A0A420DPV5_9RHOB</name>
<sequence length="46" mass="5200">MSKRVKWGLQFGTWLDSVRPSFGAPAQIRGLPNHSLIKLEITYGRS</sequence>
<dbReference type="Proteomes" id="UP000284407">
    <property type="component" value="Unassembled WGS sequence"/>
</dbReference>
<evidence type="ECO:0000313" key="1">
    <source>
        <dbReference type="EMBL" id="RKE96252.1"/>
    </source>
</evidence>
<proteinExistence type="predicted"/>
<reference evidence="1 2" key="1">
    <citation type="submission" date="2018-09" db="EMBL/GenBank/DDBJ databases">
        <title>Genomic Encyclopedia of Archaeal and Bacterial Type Strains, Phase II (KMG-II): from individual species to whole genera.</title>
        <authorList>
            <person name="Goeker M."/>
        </authorList>
    </citation>
    <scope>NUCLEOTIDE SEQUENCE [LARGE SCALE GENOMIC DNA]</scope>
    <source>
        <strain evidence="1 2">DSM 11458</strain>
    </source>
</reference>
<protein>
    <submittedName>
        <fullName evidence="1">Uncharacterized protein</fullName>
    </submittedName>
</protein>
<comment type="caution">
    <text evidence="1">The sequence shown here is derived from an EMBL/GenBank/DDBJ whole genome shotgun (WGS) entry which is preliminary data.</text>
</comment>
<organism evidence="1 2">
    <name type="scientific">Sulfitobacter guttiformis</name>
    <dbReference type="NCBI Taxonomy" id="74349"/>
    <lineage>
        <taxon>Bacteria</taxon>
        <taxon>Pseudomonadati</taxon>
        <taxon>Pseudomonadota</taxon>
        <taxon>Alphaproteobacteria</taxon>
        <taxon>Rhodobacterales</taxon>
        <taxon>Roseobacteraceae</taxon>
        <taxon>Sulfitobacter</taxon>
    </lineage>
</organism>
<evidence type="ECO:0000313" key="2">
    <source>
        <dbReference type="Proteomes" id="UP000284407"/>
    </source>
</evidence>
<accession>A0A420DPV5</accession>
<keyword evidence="2" id="KW-1185">Reference proteome</keyword>
<dbReference type="EMBL" id="RAQK01000001">
    <property type="protein sequence ID" value="RKE96252.1"/>
    <property type="molecule type" value="Genomic_DNA"/>
</dbReference>
<dbReference type="AlphaFoldDB" id="A0A420DPV5"/>
<gene>
    <name evidence="1" type="ORF">C8N30_0809</name>
</gene>